<dbReference type="Gene3D" id="1.25.40.120">
    <property type="entry name" value="Protein prenylyltransferase"/>
    <property type="match status" value="1"/>
</dbReference>
<evidence type="ECO:0000256" key="3">
    <source>
        <dbReference type="ARBA" id="ARBA00022679"/>
    </source>
</evidence>
<dbReference type="PANTHER" id="PTHR11129:SF2">
    <property type="entry name" value="GERANYLGERANYL TRANSFERASE TYPE-2 SUBUNIT ALPHA"/>
    <property type="match status" value="1"/>
</dbReference>
<proteinExistence type="inferred from homology"/>
<evidence type="ECO:0000256" key="5">
    <source>
        <dbReference type="ARBA" id="ARBA00047658"/>
    </source>
</evidence>
<gene>
    <name evidence="8" type="ORF">BQ4739_LOCUS6811</name>
</gene>
<protein>
    <recommendedName>
        <fullName evidence="6">Geranylgeranyl transferase type-2 subunit alpha</fullName>
        <ecNumber evidence="6">2.5.1.60</ecNumber>
    </recommendedName>
    <alternativeName>
        <fullName evidence="6">Geranylgeranyl transferase type II subunit alpha</fullName>
    </alternativeName>
</protein>
<dbReference type="GO" id="GO:0004663">
    <property type="term" value="F:Rab geranylgeranyltransferase activity"/>
    <property type="evidence" value="ECO:0007669"/>
    <property type="project" value="UniProtKB-UniRule"/>
</dbReference>
<accession>A0A383VPP4</accession>
<keyword evidence="3 6" id="KW-0808">Transferase</keyword>
<organism evidence="8 9">
    <name type="scientific">Tetradesmus obliquus</name>
    <name type="common">Green alga</name>
    <name type="synonym">Acutodesmus obliquus</name>
    <dbReference type="NCBI Taxonomy" id="3088"/>
    <lineage>
        <taxon>Eukaryota</taxon>
        <taxon>Viridiplantae</taxon>
        <taxon>Chlorophyta</taxon>
        <taxon>core chlorophytes</taxon>
        <taxon>Chlorophyceae</taxon>
        <taxon>CS clade</taxon>
        <taxon>Sphaeropleales</taxon>
        <taxon>Scenedesmaceae</taxon>
        <taxon>Tetradesmus</taxon>
    </lineage>
</organism>
<feature type="region of interest" description="Disordered" evidence="7">
    <location>
        <begin position="208"/>
        <end position="227"/>
    </location>
</feature>
<sequence length="416" mass="46054">MHGRPREYKNKLKDPKAAEAYTKKAPAIKQGTTLVLECRRQHRYDQAALTASEKMLKVVPEIYTIWNYRREALQPIFAAGGEAAAAACAAELALTQACLQENPKSYSTWHHRKWVVAQGLADLAKELKLVGSALALDGRNFHAWNYRQFVVKLMGVHAEEELSYTSSLIAADFSNYSAWHYRTMLLPRLYNEDIATVSFDELMATASEQKQQQQASSTTAASDSAAADDSSQQAAAVALRATGCFTGTASQSRPIPLHVLEQEYEMVHQAFATDSADQSPWIYYRWLLGNSLAHLSQAQQQQQQQGGQQQQQGGEQQLEEARVVLGEVLAREVSRFAEHLAVDPDAKWPLLMTARLKEAQARLGLAEGLGLDSSDLQQQVQELYVRLQQLDPLRAGYYADAAAGKAFVVVQALGTV</sequence>
<dbReference type="Proteomes" id="UP000256970">
    <property type="component" value="Unassembled WGS sequence"/>
</dbReference>
<comment type="similarity">
    <text evidence="1 6">Belongs to the protein prenyltransferase subunit alpha family.</text>
</comment>
<dbReference type="InterPro" id="IPR002088">
    <property type="entry name" value="Prenyl_trans_a"/>
</dbReference>
<evidence type="ECO:0000256" key="2">
    <source>
        <dbReference type="ARBA" id="ARBA00022602"/>
    </source>
</evidence>
<reference evidence="8 9" key="1">
    <citation type="submission" date="2016-10" db="EMBL/GenBank/DDBJ databases">
        <authorList>
            <person name="Cai Z."/>
        </authorList>
    </citation>
    <scope>NUCLEOTIDE SEQUENCE [LARGE SCALE GENOMIC DNA]</scope>
</reference>
<dbReference type="AlphaFoldDB" id="A0A383VPP4"/>
<evidence type="ECO:0000256" key="7">
    <source>
        <dbReference type="SAM" id="MobiDB-lite"/>
    </source>
</evidence>
<keyword evidence="9" id="KW-1185">Reference proteome</keyword>
<evidence type="ECO:0000313" key="8">
    <source>
        <dbReference type="EMBL" id="SZX66396.1"/>
    </source>
</evidence>
<comment type="catalytic activity">
    <reaction evidence="5 6">
        <text>geranylgeranyl diphosphate + L-cysteinyl-[protein] = S-geranylgeranyl-L-cysteinyl-[protein] + diphosphate</text>
        <dbReference type="Rhea" id="RHEA:21240"/>
        <dbReference type="Rhea" id="RHEA-COMP:10131"/>
        <dbReference type="Rhea" id="RHEA-COMP:11537"/>
        <dbReference type="ChEBI" id="CHEBI:29950"/>
        <dbReference type="ChEBI" id="CHEBI:33019"/>
        <dbReference type="ChEBI" id="CHEBI:57533"/>
        <dbReference type="ChEBI" id="CHEBI:86021"/>
        <dbReference type="EC" id="2.5.1.60"/>
    </reaction>
</comment>
<dbReference type="STRING" id="3088.A0A383VPP4"/>
<dbReference type="EC" id="2.5.1.60" evidence="6"/>
<evidence type="ECO:0000256" key="1">
    <source>
        <dbReference type="ARBA" id="ARBA00006734"/>
    </source>
</evidence>
<evidence type="ECO:0000256" key="4">
    <source>
        <dbReference type="ARBA" id="ARBA00022737"/>
    </source>
</evidence>
<dbReference type="GO" id="GO:0097354">
    <property type="term" value="P:prenylation"/>
    <property type="evidence" value="ECO:0007669"/>
    <property type="project" value="UniProtKB-UniRule"/>
</dbReference>
<comment type="function">
    <text evidence="6">Catalyzes the transfer of a geranyl-geranyl moiety from geranyl-geranyl pyrophosphate to cysteines occuring in specific C-terminal amino acid sequences.</text>
</comment>
<keyword evidence="2 6" id="KW-0637">Prenyltransferase</keyword>
<dbReference type="EMBL" id="FNXT01000700">
    <property type="protein sequence ID" value="SZX66396.1"/>
    <property type="molecule type" value="Genomic_DNA"/>
</dbReference>
<evidence type="ECO:0000313" key="9">
    <source>
        <dbReference type="Proteomes" id="UP000256970"/>
    </source>
</evidence>
<dbReference type="Pfam" id="PF01239">
    <property type="entry name" value="PPTA"/>
    <property type="match status" value="5"/>
</dbReference>
<dbReference type="PANTHER" id="PTHR11129">
    <property type="entry name" value="PROTEIN FARNESYLTRANSFERASE ALPHA SUBUNIT/RAB GERANYLGERANYL TRANSFERASE ALPHA SUBUNIT"/>
    <property type="match status" value="1"/>
</dbReference>
<dbReference type="PROSITE" id="PS51147">
    <property type="entry name" value="PFTA"/>
    <property type="match status" value="4"/>
</dbReference>
<keyword evidence="4" id="KW-0677">Repeat</keyword>
<name>A0A383VPP4_TETOB</name>
<evidence type="ECO:0000256" key="6">
    <source>
        <dbReference type="RuleBase" id="RU367120"/>
    </source>
</evidence>
<dbReference type="SUPFAM" id="SSF48439">
    <property type="entry name" value="Protein prenylyltransferase"/>
    <property type="match status" value="1"/>
</dbReference>
<dbReference type="GO" id="GO:0005968">
    <property type="term" value="C:Rab-protein geranylgeranyltransferase complex"/>
    <property type="evidence" value="ECO:0007669"/>
    <property type="project" value="TreeGrafter"/>
</dbReference>